<dbReference type="InterPro" id="IPR036265">
    <property type="entry name" value="HIT-like_sf"/>
</dbReference>
<reference evidence="2" key="1">
    <citation type="submission" date="2018-05" db="EMBL/GenBank/DDBJ databases">
        <authorList>
            <person name="Lanie J.A."/>
            <person name="Ng W.-L."/>
            <person name="Kazmierczak K.M."/>
            <person name="Andrzejewski T.M."/>
            <person name="Davidsen T.M."/>
            <person name="Wayne K.J."/>
            <person name="Tettelin H."/>
            <person name="Glass J.I."/>
            <person name="Rusch D."/>
            <person name="Podicherti R."/>
            <person name="Tsui H.-C.T."/>
            <person name="Winkler M.E."/>
        </authorList>
    </citation>
    <scope>NUCLEOTIDE SEQUENCE</scope>
</reference>
<feature type="domain" description="HIT" evidence="1">
    <location>
        <begin position="1"/>
        <end position="90"/>
    </location>
</feature>
<dbReference type="AlphaFoldDB" id="A0A382DEM5"/>
<dbReference type="InterPro" id="IPR011146">
    <property type="entry name" value="HIT-like"/>
</dbReference>
<sequence>MFAINDINPQAPTHILIIPRIHQDTLLDVEEKDHALMGSVISVANQLAKEKGLDRSGYRLVLNCGAGAGQSVFHIHVHLLGGRAMNWPPG</sequence>
<evidence type="ECO:0000313" key="2">
    <source>
        <dbReference type="EMBL" id="SVB36858.1"/>
    </source>
</evidence>
<dbReference type="Pfam" id="PF01230">
    <property type="entry name" value="HIT"/>
    <property type="match status" value="1"/>
</dbReference>
<organism evidence="2">
    <name type="scientific">marine metagenome</name>
    <dbReference type="NCBI Taxonomy" id="408172"/>
    <lineage>
        <taxon>unclassified sequences</taxon>
        <taxon>metagenomes</taxon>
        <taxon>ecological metagenomes</taxon>
    </lineage>
</organism>
<dbReference type="PRINTS" id="PR00332">
    <property type="entry name" value="HISTRIAD"/>
</dbReference>
<dbReference type="PROSITE" id="PS00892">
    <property type="entry name" value="HIT_1"/>
    <property type="match status" value="1"/>
</dbReference>
<proteinExistence type="predicted"/>
<dbReference type="GO" id="GO:0003824">
    <property type="term" value="F:catalytic activity"/>
    <property type="evidence" value="ECO:0007669"/>
    <property type="project" value="InterPro"/>
</dbReference>
<accession>A0A382DEM5</accession>
<dbReference type="EMBL" id="UINC01039008">
    <property type="protein sequence ID" value="SVB36858.1"/>
    <property type="molecule type" value="Genomic_DNA"/>
</dbReference>
<dbReference type="PANTHER" id="PTHR23089">
    <property type="entry name" value="HISTIDINE TRIAD HIT PROTEIN"/>
    <property type="match status" value="1"/>
</dbReference>
<evidence type="ECO:0000259" key="1">
    <source>
        <dbReference type="PROSITE" id="PS51084"/>
    </source>
</evidence>
<dbReference type="SUPFAM" id="SSF54197">
    <property type="entry name" value="HIT-like"/>
    <property type="match status" value="1"/>
</dbReference>
<gene>
    <name evidence="2" type="ORF">METZ01_LOCUS189712</name>
</gene>
<dbReference type="InterPro" id="IPR001310">
    <property type="entry name" value="Histidine_triad_HIT"/>
</dbReference>
<name>A0A382DEM5_9ZZZZ</name>
<protein>
    <recommendedName>
        <fullName evidence="1">HIT domain-containing protein</fullName>
    </recommendedName>
</protein>
<dbReference type="Gene3D" id="3.30.428.10">
    <property type="entry name" value="HIT-like"/>
    <property type="match status" value="1"/>
</dbReference>
<dbReference type="PROSITE" id="PS51084">
    <property type="entry name" value="HIT_2"/>
    <property type="match status" value="1"/>
</dbReference>
<dbReference type="InterPro" id="IPR019808">
    <property type="entry name" value="Histidine_triad_CS"/>
</dbReference>